<dbReference type="PANTHER" id="PTHR44943">
    <property type="entry name" value="CELLULOSE SYNTHASE OPERON PROTEIN C"/>
    <property type="match status" value="1"/>
</dbReference>
<dbReference type="SUPFAM" id="SSF48452">
    <property type="entry name" value="TPR-like"/>
    <property type="match status" value="1"/>
</dbReference>
<dbReference type="InterPro" id="IPR051685">
    <property type="entry name" value="Ycf3/AcsC/BcsC/TPR_MFPF"/>
</dbReference>
<keyword evidence="6" id="KW-1185">Reference proteome</keyword>
<feature type="repeat" description="TPR" evidence="3">
    <location>
        <begin position="107"/>
        <end position="140"/>
    </location>
</feature>
<organism evidence="5 6">
    <name type="scientific">Prevotella melaninogenica</name>
    <dbReference type="NCBI Taxonomy" id="28132"/>
    <lineage>
        <taxon>Bacteria</taxon>
        <taxon>Pseudomonadati</taxon>
        <taxon>Bacteroidota</taxon>
        <taxon>Bacteroidia</taxon>
        <taxon>Bacteroidales</taxon>
        <taxon>Prevotellaceae</taxon>
        <taxon>Prevotella</taxon>
    </lineage>
</organism>
<dbReference type="InterPro" id="IPR011990">
    <property type="entry name" value="TPR-like_helical_dom_sf"/>
</dbReference>
<dbReference type="SUPFAM" id="SSF81901">
    <property type="entry name" value="HCP-like"/>
    <property type="match status" value="1"/>
</dbReference>
<dbReference type="InterPro" id="IPR019734">
    <property type="entry name" value="TPR_rpt"/>
</dbReference>
<evidence type="ECO:0000256" key="3">
    <source>
        <dbReference type="PROSITE-ProRule" id="PRU00339"/>
    </source>
</evidence>
<keyword evidence="4" id="KW-0732">Signal</keyword>
<protein>
    <submittedName>
        <fullName evidence="5">Tetratricopeptide repeat protein</fullName>
    </submittedName>
</protein>
<dbReference type="Pfam" id="PF13432">
    <property type="entry name" value="TPR_16"/>
    <property type="match status" value="1"/>
</dbReference>
<sequence length="578" mass="66998">MFNNDILKVIKMRRTLLALVLLGGSLAMHADRKDSLQSYNYFFLEAIRQQDMGNLTAAFDLLRHAHDLNPQAPEVYYQLAAFYVDMKKDTLAREYFEKAASLDPKNSVYQEKLGKLYVTQKDYPNAINAFERLYESNKTRSDVLQILYQLYGSQNEYKMMIKCLERLETLEGTSEQIALSKMQIYEQMGEKRKEYDELKTLVDSNPLNLNYRVMFGNWLLQNGKKKEALQKYRDVLKEDPNNSLAKLSMMDYYNNIGDKTTVKTILQELLQSPKTEKEAKLELLRQVITGSQKDNNPDSTEVMRLFSVALAVPQENADIYMLKAAYMTLRKQPKAEINRVYEKAIEVEPDNSRARIALIQNIWDSKDYDKIISLCRPAIEYNPDEMAFYYFQGMAQFQKHDIDAALETFRKGVGQIKPDSNPDIVSDFYAIMGDILHEKGRNNEAFEAYDSCLQWKADNVVALNNYAYYLSEENKDLTKAEQMSYKTIKAEPNNSTYLDTYAWILFQQKRYEEAKIYIEQAIRNDSTLSNVVKEHAGDIYAMTGDIGKALDFWQQALKAGNDSATLRKKIQLKKYIAE</sequence>
<feature type="repeat" description="TPR" evidence="3">
    <location>
        <begin position="73"/>
        <end position="106"/>
    </location>
</feature>
<dbReference type="Pfam" id="PF13429">
    <property type="entry name" value="TPR_15"/>
    <property type="match status" value="1"/>
</dbReference>
<dbReference type="Pfam" id="PF13181">
    <property type="entry name" value="TPR_8"/>
    <property type="match status" value="2"/>
</dbReference>
<dbReference type="SMART" id="SM00028">
    <property type="entry name" value="TPR"/>
    <property type="match status" value="9"/>
</dbReference>
<name>A0ABX7XQ84_9BACT</name>
<dbReference type="RefSeq" id="WP_211807801.1">
    <property type="nucleotide sequence ID" value="NZ_CP072361.1"/>
</dbReference>
<evidence type="ECO:0000256" key="2">
    <source>
        <dbReference type="ARBA" id="ARBA00022803"/>
    </source>
</evidence>
<feature type="chain" id="PRO_5047545984" evidence="4">
    <location>
        <begin position="31"/>
        <end position="578"/>
    </location>
</feature>
<evidence type="ECO:0000256" key="1">
    <source>
        <dbReference type="ARBA" id="ARBA00022737"/>
    </source>
</evidence>
<evidence type="ECO:0000313" key="6">
    <source>
        <dbReference type="Proteomes" id="UP000682195"/>
    </source>
</evidence>
<keyword evidence="1" id="KW-0677">Repeat</keyword>
<feature type="signal peptide" evidence="4">
    <location>
        <begin position="1"/>
        <end position="30"/>
    </location>
</feature>
<dbReference type="Gene3D" id="1.25.40.10">
    <property type="entry name" value="Tetratricopeptide repeat domain"/>
    <property type="match status" value="4"/>
</dbReference>
<dbReference type="PROSITE" id="PS50005">
    <property type="entry name" value="TPR"/>
    <property type="match status" value="3"/>
</dbReference>
<reference evidence="5 6" key="1">
    <citation type="submission" date="2021-03" db="EMBL/GenBank/DDBJ databases">
        <title>Human Oral Microbial Genomes.</title>
        <authorList>
            <person name="Johnston C.D."/>
            <person name="Chen T."/>
            <person name="Dewhirst F.E."/>
        </authorList>
    </citation>
    <scope>NUCLEOTIDE SEQUENCE [LARGE SCALE GENOMIC DNA]</scope>
    <source>
        <strain evidence="5 6">F0054</strain>
    </source>
</reference>
<dbReference type="Proteomes" id="UP000682195">
    <property type="component" value="Chromosome 1"/>
</dbReference>
<dbReference type="EMBL" id="CP072361">
    <property type="protein sequence ID" value="QUB75783.1"/>
    <property type="molecule type" value="Genomic_DNA"/>
</dbReference>
<feature type="repeat" description="TPR" evidence="3">
    <location>
        <begin position="209"/>
        <end position="242"/>
    </location>
</feature>
<evidence type="ECO:0000313" key="5">
    <source>
        <dbReference type="EMBL" id="QUB75783.1"/>
    </source>
</evidence>
<evidence type="ECO:0000256" key="4">
    <source>
        <dbReference type="SAM" id="SignalP"/>
    </source>
</evidence>
<dbReference type="PANTHER" id="PTHR44943:SF8">
    <property type="entry name" value="TPR REPEAT-CONTAINING PROTEIN MJ0263"/>
    <property type="match status" value="1"/>
</dbReference>
<proteinExistence type="predicted"/>
<gene>
    <name evidence="5" type="ORF">J5A58_01850</name>
</gene>
<accession>A0ABX7XQ84</accession>
<keyword evidence="2 3" id="KW-0802">TPR repeat</keyword>